<dbReference type="EMBL" id="CP011391">
    <property type="protein sequence ID" value="AMK54519.1"/>
    <property type="molecule type" value="Genomic_DNA"/>
</dbReference>
<dbReference type="Proteomes" id="UP000069771">
    <property type="component" value="Chromosome"/>
</dbReference>
<organism evidence="1 2">
    <name type="scientific">Faecalibaculum rodentium</name>
    <dbReference type="NCBI Taxonomy" id="1702221"/>
    <lineage>
        <taxon>Bacteria</taxon>
        <taxon>Bacillati</taxon>
        <taxon>Bacillota</taxon>
        <taxon>Erysipelotrichia</taxon>
        <taxon>Erysipelotrichales</taxon>
        <taxon>Erysipelotrichaceae</taxon>
        <taxon>Faecalibaculum</taxon>
    </lineage>
</organism>
<accession>A0A140DV42</accession>
<evidence type="ECO:0000313" key="2">
    <source>
        <dbReference type="Proteomes" id="UP000069771"/>
    </source>
</evidence>
<dbReference type="KEGG" id="fro:AALO17_13850"/>
<dbReference type="GeneID" id="78478094"/>
<sequence length="283" mass="32151">MTTRTVFIPSEHKPYYRKVPVEFEFHPGQSALQKMKNVKALQDAWSLDHPDARLLEVSTKSPEDTGRRLSPFNLTRTLYSLNKEFPVENIVQASKVLEQGGPYYDLLGTDPLSAKQDPRTTGKLEAYSLEGELYPASPDFLFYTWIYAMAVLENNLQRVLLDADAFSDIEFAGSDGNCQARACAITKSLLTQSRLKKNMTFEEFSRLFLVSDLDEVKLTPKKDFHVGPNPKKTVFSVGDWLMHPAIGQGQVMKKTPRDYTIMFRVSGPRTLRKDVVETKCSRL</sequence>
<dbReference type="RefSeq" id="WP_067556994.1">
    <property type="nucleotide sequence ID" value="NZ_CAJTBG010000035.1"/>
</dbReference>
<dbReference type="AlphaFoldDB" id="A0A140DV42"/>
<gene>
    <name evidence="1" type="ORF">AALO17_13850</name>
</gene>
<reference evidence="1 2" key="1">
    <citation type="journal article" date="2016" name="Gut Pathog.">
        <title>Whole genome sequencing of "Faecalibaculum rodentium" ALO17, isolated from C57BL/6J laboratory mouse feces.</title>
        <authorList>
            <person name="Lim S."/>
            <person name="Chang D.H."/>
            <person name="Ahn S."/>
            <person name="Kim B.C."/>
        </authorList>
    </citation>
    <scope>NUCLEOTIDE SEQUENCE [LARGE SCALE GENOMIC DNA]</scope>
    <source>
        <strain evidence="1 2">Alo17</strain>
    </source>
</reference>
<proteinExistence type="predicted"/>
<dbReference type="Pfam" id="PF22397">
    <property type="entry name" value="NADAR-DarT1"/>
    <property type="match status" value="1"/>
</dbReference>
<dbReference type="InterPro" id="IPR053913">
    <property type="entry name" value="NADAR-DarT1"/>
</dbReference>
<dbReference type="OrthoDB" id="3255715at2"/>
<evidence type="ECO:0000313" key="1">
    <source>
        <dbReference type="EMBL" id="AMK54519.1"/>
    </source>
</evidence>
<name>A0A140DV42_9FIRM</name>
<keyword evidence="2" id="KW-1185">Reference proteome</keyword>
<dbReference type="STRING" id="1702221.AALO17_13850"/>
<protein>
    <submittedName>
        <fullName evidence="1">Uncharacterized protein</fullName>
    </submittedName>
</protein>